<evidence type="ECO:0000313" key="3">
    <source>
        <dbReference type="EMBL" id="QOP43243.1"/>
    </source>
</evidence>
<feature type="chain" id="PRO_5032382145" evidence="1">
    <location>
        <begin position="24"/>
        <end position="82"/>
    </location>
</feature>
<dbReference type="GO" id="GO:0006281">
    <property type="term" value="P:DNA repair"/>
    <property type="evidence" value="ECO:0007669"/>
    <property type="project" value="InterPro"/>
</dbReference>
<dbReference type="InterPro" id="IPR004509">
    <property type="entry name" value="Competence_ComEA_HhH"/>
</dbReference>
<evidence type="ECO:0000313" key="4">
    <source>
        <dbReference type="Proteomes" id="UP000593719"/>
    </source>
</evidence>
<feature type="domain" description="Helix-hairpin-helix DNA-binding motif class 1" evidence="2">
    <location>
        <begin position="26"/>
        <end position="45"/>
    </location>
</feature>
<dbReference type="Proteomes" id="UP000593719">
    <property type="component" value="Chromosome"/>
</dbReference>
<feature type="signal peptide" evidence="1">
    <location>
        <begin position="1"/>
        <end position="23"/>
    </location>
</feature>
<evidence type="ECO:0000259" key="2">
    <source>
        <dbReference type="SMART" id="SM00278"/>
    </source>
</evidence>
<feature type="domain" description="Helix-hairpin-helix DNA-binding motif class 1" evidence="2">
    <location>
        <begin position="55"/>
        <end position="74"/>
    </location>
</feature>
<protein>
    <submittedName>
        <fullName evidence="3">Helix-hairpin-helix domain-containing protein</fullName>
    </submittedName>
</protein>
<proteinExistence type="predicted"/>
<reference evidence="3 4" key="1">
    <citation type="submission" date="2019-06" db="EMBL/GenBank/DDBJ databases">
        <title>Sulfurimonas gotlandica sp. nov., a chemoautotrophic and psychrotolerant epsilonproteobacterium isolated from a pelagic redoxcline, and an emended description of the genus Sulfurimonas.</title>
        <authorList>
            <person name="Wang S."/>
            <person name="Jiang L."/>
            <person name="Shao Z."/>
        </authorList>
    </citation>
    <scope>NUCLEOTIDE SEQUENCE [LARGE SCALE GENOMIC DNA]</scope>
    <source>
        <strain evidence="3 4">S2-6</strain>
    </source>
</reference>
<dbReference type="GO" id="GO:0015627">
    <property type="term" value="C:type II protein secretion system complex"/>
    <property type="evidence" value="ECO:0007669"/>
    <property type="project" value="TreeGrafter"/>
</dbReference>
<organism evidence="3 4">
    <name type="scientific">Sulfurimonas sediminis</name>
    <dbReference type="NCBI Taxonomy" id="2590020"/>
    <lineage>
        <taxon>Bacteria</taxon>
        <taxon>Pseudomonadati</taxon>
        <taxon>Campylobacterota</taxon>
        <taxon>Epsilonproteobacteria</taxon>
        <taxon>Campylobacterales</taxon>
        <taxon>Sulfurimonadaceae</taxon>
        <taxon>Sulfurimonas</taxon>
    </lineage>
</organism>
<evidence type="ECO:0000256" key="1">
    <source>
        <dbReference type="SAM" id="SignalP"/>
    </source>
</evidence>
<dbReference type="PANTHER" id="PTHR21180:SF32">
    <property type="entry name" value="ENDONUCLEASE_EXONUCLEASE_PHOSPHATASE FAMILY DOMAIN-CONTAINING PROTEIN 1"/>
    <property type="match status" value="1"/>
</dbReference>
<dbReference type="AlphaFoldDB" id="A0A7M1B0L0"/>
<gene>
    <name evidence="3" type="ORF">FJR45_04495</name>
</gene>
<keyword evidence="4" id="KW-1185">Reference proteome</keyword>
<dbReference type="GO" id="GO:0003677">
    <property type="term" value="F:DNA binding"/>
    <property type="evidence" value="ECO:0007669"/>
    <property type="project" value="InterPro"/>
</dbReference>
<dbReference type="EMBL" id="CP041235">
    <property type="protein sequence ID" value="QOP43243.1"/>
    <property type="molecule type" value="Genomic_DNA"/>
</dbReference>
<name>A0A7M1B0L0_9BACT</name>
<dbReference type="KEGG" id="ssei:FJR45_04495"/>
<dbReference type="NCBIfam" id="TIGR00426">
    <property type="entry name" value="competence protein ComEA helix-hairpin-helix repeat region"/>
    <property type="match status" value="1"/>
</dbReference>
<accession>A0A7M1B0L0</accession>
<dbReference type="SUPFAM" id="SSF47781">
    <property type="entry name" value="RuvA domain 2-like"/>
    <property type="match status" value="1"/>
</dbReference>
<dbReference type="Pfam" id="PF12836">
    <property type="entry name" value="HHH_3"/>
    <property type="match status" value="1"/>
</dbReference>
<dbReference type="InterPro" id="IPR010994">
    <property type="entry name" value="RuvA_2-like"/>
</dbReference>
<sequence>MKILALLALSVALLFGAVDINHASKSELMSLKGIGAKKAEAIMKYRKTHCFKKIEDITMVKGIGSKFIENNKANLTVTKCKK</sequence>
<dbReference type="SMART" id="SM00278">
    <property type="entry name" value="HhH1"/>
    <property type="match status" value="2"/>
</dbReference>
<dbReference type="RefSeq" id="WP_193151540.1">
    <property type="nucleotide sequence ID" value="NZ_CP041235.1"/>
</dbReference>
<dbReference type="InterPro" id="IPR003583">
    <property type="entry name" value="Hlx-hairpin-Hlx_DNA-bd_motif"/>
</dbReference>
<dbReference type="GO" id="GO:0015628">
    <property type="term" value="P:protein secretion by the type II secretion system"/>
    <property type="evidence" value="ECO:0007669"/>
    <property type="project" value="TreeGrafter"/>
</dbReference>
<dbReference type="InterPro" id="IPR051675">
    <property type="entry name" value="Endo/Exo/Phosphatase_dom_1"/>
</dbReference>
<keyword evidence="1" id="KW-0732">Signal</keyword>
<dbReference type="Gene3D" id="1.10.150.280">
    <property type="entry name" value="AF1531-like domain"/>
    <property type="match status" value="1"/>
</dbReference>
<dbReference type="PANTHER" id="PTHR21180">
    <property type="entry name" value="ENDONUCLEASE/EXONUCLEASE/PHOSPHATASE FAMILY DOMAIN-CONTAINING PROTEIN 1"/>
    <property type="match status" value="1"/>
</dbReference>